<dbReference type="Gene3D" id="3.30.450.40">
    <property type="match status" value="1"/>
</dbReference>
<evidence type="ECO:0000256" key="10">
    <source>
        <dbReference type="ARBA" id="ARBA00022840"/>
    </source>
</evidence>
<evidence type="ECO:0000256" key="3">
    <source>
        <dbReference type="ARBA" id="ARBA00012438"/>
    </source>
</evidence>
<dbReference type="Pfam" id="PF08448">
    <property type="entry name" value="PAS_4"/>
    <property type="match status" value="2"/>
</dbReference>
<evidence type="ECO:0000256" key="7">
    <source>
        <dbReference type="ARBA" id="ARBA00022692"/>
    </source>
</evidence>
<proteinExistence type="predicted"/>
<evidence type="ECO:0000256" key="15">
    <source>
        <dbReference type="PROSITE-ProRule" id="PRU00169"/>
    </source>
</evidence>
<dbReference type="InterPro" id="IPR008207">
    <property type="entry name" value="Sig_transdc_His_kin_Hpt_dom"/>
</dbReference>
<dbReference type="EC" id="2.7.13.3" evidence="3"/>
<dbReference type="InterPro" id="IPR036641">
    <property type="entry name" value="HPT_dom_sf"/>
</dbReference>
<evidence type="ECO:0000256" key="2">
    <source>
        <dbReference type="ARBA" id="ARBA00004651"/>
    </source>
</evidence>
<dbReference type="InterPro" id="IPR003594">
    <property type="entry name" value="HATPase_dom"/>
</dbReference>
<evidence type="ECO:0000256" key="1">
    <source>
        <dbReference type="ARBA" id="ARBA00000085"/>
    </source>
</evidence>
<dbReference type="Gene3D" id="1.20.120.160">
    <property type="entry name" value="HPT domain"/>
    <property type="match status" value="1"/>
</dbReference>
<dbReference type="InterPro" id="IPR003018">
    <property type="entry name" value="GAF"/>
</dbReference>
<dbReference type="PANTHER" id="PTHR45339:SF1">
    <property type="entry name" value="HYBRID SIGNAL TRANSDUCTION HISTIDINE KINASE J"/>
    <property type="match status" value="1"/>
</dbReference>
<dbReference type="Pfam" id="PF01627">
    <property type="entry name" value="Hpt"/>
    <property type="match status" value="1"/>
</dbReference>
<dbReference type="InterPro" id="IPR036890">
    <property type="entry name" value="HATPase_C_sf"/>
</dbReference>
<gene>
    <name evidence="22" type="ORF">GURASL_31420</name>
</gene>
<evidence type="ECO:0000256" key="12">
    <source>
        <dbReference type="ARBA" id="ARBA00023012"/>
    </source>
</evidence>
<evidence type="ECO:0000256" key="5">
    <source>
        <dbReference type="ARBA" id="ARBA00022553"/>
    </source>
</evidence>
<keyword evidence="23" id="KW-1185">Reference proteome</keyword>
<dbReference type="SUPFAM" id="SSF55874">
    <property type="entry name" value="ATPase domain of HSP90 chaperone/DNA topoisomerase II/histidine kinase"/>
    <property type="match status" value="1"/>
</dbReference>
<dbReference type="Pfam" id="PF00072">
    <property type="entry name" value="Response_reg"/>
    <property type="match status" value="2"/>
</dbReference>
<evidence type="ECO:0000259" key="17">
    <source>
        <dbReference type="PROSITE" id="PS50109"/>
    </source>
</evidence>
<keyword evidence="12" id="KW-0902">Two-component regulatory system</keyword>
<evidence type="ECO:0000259" key="20">
    <source>
        <dbReference type="PROSITE" id="PS50113"/>
    </source>
</evidence>
<sequence>MFPSHPSCPGPEQPAAAVNPLDRPAAIAPAQLHETLFDVAHVILVVIGADQRVVTINRTGCTVLGRPATEVIGRNWFETFIPAASRETEREAFTTLVTSGHGHYPDREYPVIVADGTERHIAWRQQPFRGPAGTIEALCLSGEDLTERRRGAAALQLAETKYRIIADNTTDWEFWLAPDGRVIYNSPSCLQHTGYPAAAFEEDPQLFATIIHPADRQRFAEHRHHAGQALPAEGVEFRIVRADGELRWLNHSCRPVHDDSGTFLGSCGSNRDITHSKEAEERLRQRAEMMNSLMNAITESVFLITPGGTILELNEAAASRLRGTRESLRGKIIYDQFPATLAESRKAKIDQIVATGKPLRFEDVRRGRGFDISGFPVCDEQGTVVAVAVCAFDITERTEAASAVREAEERYRTLFEQSPDGVLIIDPETTLPLVFNETAHRQLGYCRTEFARLSIADYDVSAVPGDGRERLDAITRHGRNDYETLHRTKEGELRNVLATAQPIEIGGETYFHCIFRDITELRRAQEDISLKARLLDAVNDSLFLVDQQGKILYANEVACKSRGYRREELLALPFDRLDTPEYASRVAETIARLPDSKRAIFESIHLSKDRSAIPVEVHASIIEIGGRSLILSLVRDITERKRTEDALLAALQLNQDMGRFSRDELTGIALEEGIRLTGSAIGFLHFIDPGQQTISLHAWSRETSATCTVSDVQGHCLIEEAGIWVDCIRKRRPVMHNSFAKPLRLPEGHVPLRRDLAVPVFDDQERIVAVMGVGNKAEPYTEFDMTQLSLLAETMWNVIKLKDLLEELKVAEEEAVSASRAKSDFLANVSHEIRTPMNAIIGMTHLALQTKLTDRQRDYLEKIHLSAGSLLGIINDILDISKIEAGKMEMEAISFNIEDVLDNLATIIGVKAYEKGIELLFATDADLPLTMVGDPLRLGQVLINLANNAVKFTERGEVVISSELVAQDQRRNEVTVRFSVKDTGIGMTPEQIGKLFQAFSQADSSSTRKYGGTGLGLSISRQLVELMGGEILVESTPGQGSTFSFTVRLGCRREPAGRAPRTPLKGLRVLVVDDNATSRDILRANLESFSFGVTTVGSGVAALGELERAAAADAPPYDLVLVDWKMPGLDGIETARRIKENRRLTNIPTVIMVTAYGRDEVLRNAREAGLDAALTKPVKASVLLDTIANLYEREMIGAAQAFPASRPNRHAGLRLAGIRVLLAEDNAINQEVAREILKQAGAIVDIAANGVEAAQMALQASPRHHAVLMDLQMPLMDGYEVTRQIRDTYSATELPIIALTAHAMAEERERCLAAGMNDHLSKPIDPTQLLSTLERWTPQASRKNVRRLPPDKGGATGGKIPRDLPGLGIEAALGKLGGNEKLLRKLLLDFRDTYQGVVHEIRGALAKRDSALASRLTHTVKGVAGNICATGIYEATQKLERAIAGGDEAAFTRLLGELEQALLPVLVSIGRLKKEQRNEQLRGDTAPDGGEQADPAGLRPLCVTFRQLLSKNNLKARKQLELIVAHPAAGTFRAELNAIEECLGKLDFKGALQSYGTIARVLDIPLD</sequence>
<evidence type="ECO:0000259" key="19">
    <source>
        <dbReference type="PROSITE" id="PS50112"/>
    </source>
</evidence>
<dbReference type="PROSITE" id="PS50113">
    <property type="entry name" value="PAC"/>
    <property type="match status" value="2"/>
</dbReference>
<dbReference type="SUPFAM" id="SSF55785">
    <property type="entry name" value="PYP-like sensor domain (PAS domain)"/>
    <property type="match status" value="5"/>
</dbReference>
<reference evidence="22 23" key="1">
    <citation type="submission" date="2022-12" db="EMBL/GenBank/DDBJ databases">
        <title>Polyphasic characterization of Geotalea uranireducens NIT-SL11 newly isolated from a complex of sewage sludge and microbially reduced graphene oxide.</title>
        <authorList>
            <person name="Xie L."/>
            <person name="Yoshida N."/>
            <person name="Meng L."/>
        </authorList>
    </citation>
    <scope>NUCLEOTIDE SEQUENCE [LARGE SCALE GENOMIC DNA]</scope>
    <source>
        <strain evidence="22 23">NIT-SL11</strain>
    </source>
</reference>
<dbReference type="InterPro" id="IPR005467">
    <property type="entry name" value="His_kinase_dom"/>
</dbReference>
<feature type="domain" description="Histidine kinase" evidence="17">
    <location>
        <begin position="828"/>
        <end position="1051"/>
    </location>
</feature>
<dbReference type="Pfam" id="PF02518">
    <property type="entry name" value="HATPase_c"/>
    <property type="match status" value="1"/>
</dbReference>
<feature type="domain" description="PAS" evidence="19">
    <location>
        <begin position="158"/>
        <end position="233"/>
    </location>
</feature>
<dbReference type="InterPro" id="IPR036097">
    <property type="entry name" value="HisK_dim/P_sf"/>
</dbReference>
<dbReference type="Proteomes" id="UP001317705">
    <property type="component" value="Chromosome"/>
</dbReference>
<dbReference type="InterPro" id="IPR000014">
    <property type="entry name" value="PAS"/>
</dbReference>
<dbReference type="SMART" id="SM00448">
    <property type="entry name" value="REC"/>
    <property type="match status" value="2"/>
</dbReference>
<dbReference type="Gene3D" id="3.40.50.2300">
    <property type="match status" value="2"/>
</dbReference>
<keyword evidence="8" id="KW-0547">Nucleotide-binding</keyword>
<dbReference type="InterPro" id="IPR003661">
    <property type="entry name" value="HisK_dim/P_dom"/>
</dbReference>
<accession>A0ABN6VXM7</accession>
<dbReference type="PANTHER" id="PTHR45339">
    <property type="entry name" value="HYBRID SIGNAL TRANSDUCTION HISTIDINE KINASE J"/>
    <property type="match status" value="1"/>
</dbReference>
<dbReference type="PROSITE" id="PS50110">
    <property type="entry name" value="RESPONSE_REGULATORY"/>
    <property type="match status" value="2"/>
</dbReference>
<dbReference type="Pfam" id="PF13185">
    <property type="entry name" value="GAF_2"/>
    <property type="match status" value="1"/>
</dbReference>
<dbReference type="CDD" id="cd00082">
    <property type="entry name" value="HisKA"/>
    <property type="match status" value="1"/>
</dbReference>
<dbReference type="Pfam" id="PF00512">
    <property type="entry name" value="HisKA"/>
    <property type="match status" value="1"/>
</dbReference>
<dbReference type="SMART" id="SM00091">
    <property type="entry name" value="PAS"/>
    <property type="match status" value="5"/>
</dbReference>
<feature type="domain" description="PAC" evidence="20">
    <location>
        <begin position="233"/>
        <end position="285"/>
    </location>
</feature>
<dbReference type="InterPro" id="IPR001789">
    <property type="entry name" value="Sig_transdc_resp-reg_receiver"/>
</dbReference>
<evidence type="ECO:0000256" key="6">
    <source>
        <dbReference type="ARBA" id="ARBA00022679"/>
    </source>
</evidence>
<evidence type="ECO:0000256" key="16">
    <source>
        <dbReference type="SAM" id="MobiDB-lite"/>
    </source>
</evidence>
<dbReference type="InterPro" id="IPR029016">
    <property type="entry name" value="GAF-like_dom_sf"/>
</dbReference>
<keyword evidence="4" id="KW-1003">Cell membrane</keyword>
<name>A0ABN6VXM7_9BACT</name>
<feature type="region of interest" description="Disordered" evidence="16">
    <location>
        <begin position="1340"/>
        <end position="1360"/>
    </location>
</feature>
<evidence type="ECO:0000313" key="22">
    <source>
        <dbReference type="EMBL" id="BDV44219.1"/>
    </source>
</evidence>
<dbReference type="InterPro" id="IPR000700">
    <property type="entry name" value="PAS-assoc_C"/>
</dbReference>
<dbReference type="SMART" id="SM00388">
    <property type="entry name" value="HisKA"/>
    <property type="match status" value="1"/>
</dbReference>
<feature type="modified residue" description="Phosphohistidine" evidence="14">
    <location>
        <position position="1418"/>
    </location>
</feature>
<dbReference type="PROSITE" id="PS50894">
    <property type="entry name" value="HPT"/>
    <property type="match status" value="1"/>
</dbReference>
<dbReference type="Pfam" id="PF13426">
    <property type="entry name" value="PAS_9"/>
    <property type="match status" value="2"/>
</dbReference>
<dbReference type="Gene3D" id="3.30.450.20">
    <property type="entry name" value="PAS domain"/>
    <property type="match status" value="5"/>
</dbReference>
<evidence type="ECO:0000256" key="4">
    <source>
        <dbReference type="ARBA" id="ARBA00022475"/>
    </source>
</evidence>
<keyword evidence="7" id="KW-0812">Transmembrane</keyword>
<dbReference type="InterPro" id="IPR011006">
    <property type="entry name" value="CheY-like_superfamily"/>
</dbReference>
<dbReference type="SMART" id="SM00086">
    <property type="entry name" value="PAC"/>
    <property type="match status" value="4"/>
</dbReference>
<feature type="domain" description="PAC" evidence="20">
    <location>
        <begin position="105"/>
        <end position="157"/>
    </location>
</feature>
<dbReference type="NCBIfam" id="TIGR00229">
    <property type="entry name" value="sensory_box"/>
    <property type="match status" value="4"/>
</dbReference>
<evidence type="ECO:0000256" key="14">
    <source>
        <dbReference type="PROSITE-ProRule" id="PRU00110"/>
    </source>
</evidence>
<dbReference type="SMART" id="SM00065">
    <property type="entry name" value="GAF"/>
    <property type="match status" value="1"/>
</dbReference>
<dbReference type="InterPro" id="IPR004358">
    <property type="entry name" value="Sig_transdc_His_kin-like_C"/>
</dbReference>
<keyword evidence="6" id="KW-0808">Transferase</keyword>
<comment type="catalytic activity">
    <reaction evidence="1">
        <text>ATP + protein L-histidine = ADP + protein N-phospho-L-histidine.</text>
        <dbReference type="EC" id="2.7.13.3"/>
    </reaction>
</comment>
<evidence type="ECO:0000256" key="9">
    <source>
        <dbReference type="ARBA" id="ARBA00022777"/>
    </source>
</evidence>
<dbReference type="PRINTS" id="PR00344">
    <property type="entry name" value="BCTRLSENSOR"/>
</dbReference>
<keyword evidence="9" id="KW-0418">Kinase</keyword>
<dbReference type="RefSeq" id="WP_282000326.1">
    <property type="nucleotide sequence ID" value="NZ_AP027151.1"/>
</dbReference>
<feature type="modified residue" description="4-aspartylphosphate" evidence="15">
    <location>
        <position position="1270"/>
    </location>
</feature>
<dbReference type="SUPFAM" id="SSF52172">
    <property type="entry name" value="CheY-like"/>
    <property type="match status" value="2"/>
</dbReference>
<dbReference type="InterPro" id="IPR013656">
    <property type="entry name" value="PAS_4"/>
</dbReference>
<keyword evidence="11" id="KW-1133">Transmembrane helix</keyword>
<evidence type="ECO:0000313" key="23">
    <source>
        <dbReference type="Proteomes" id="UP001317705"/>
    </source>
</evidence>
<keyword evidence="13" id="KW-0472">Membrane</keyword>
<keyword evidence="10" id="KW-0067">ATP-binding</keyword>
<dbReference type="PROSITE" id="PS50109">
    <property type="entry name" value="HIS_KIN"/>
    <property type="match status" value="1"/>
</dbReference>
<dbReference type="Pfam" id="PF08447">
    <property type="entry name" value="PAS_3"/>
    <property type="match status" value="1"/>
</dbReference>
<dbReference type="InterPro" id="IPR035965">
    <property type="entry name" value="PAS-like_dom_sf"/>
</dbReference>
<comment type="subcellular location">
    <subcellularLocation>
        <location evidence="2">Cell membrane</location>
        <topology evidence="2">Multi-pass membrane protein</topology>
    </subcellularLocation>
</comment>
<dbReference type="SUPFAM" id="SSF47384">
    <property type="entry name" value="Homodimeric domain of signal transducing histidine kinase"/>
    <property type="match status" value="1"/>
</dbReference>
<dbReference type="SUPFAM" id="SSF47226">
    <property type="entry name" value="Histidine-containing phosphotransfer domain, HPT domain"/>
    <property type="match status" value="1"/>
</dbReference>
<dbReference type="Gene3D" id="3.30.565.10">
    <property type="entry name" value="Histidine kinase-like ATPase, C-terminal domain"/>
    <property type="match status" value="1"/>
</dbReference>
<feature type="domain" description="PAS" evidence="19">
    <location>
        <begin position="29"/>
        <end position="100"/>
    </location>
</feature>
<keyword evidence="5 15" id="KW-0597">Phosphoprotein</keyword>
<dbReference type="CDD" id="cd16922">
    <property type="entry name" value="HATPase_EvgS-ArcB-TorS-like"/>
    <property type="match status" value="1"/>
</dbReference>
<dbReference type="CDD" id="cd00130">
    <property type="entry name" value="PAS"/>
    <property type="match status" value="5"/>
</dbReference>
<evidence type="ECO:0000256" key="13">
    <source>
        <dbReference type="ARBA" id="ARBA00023136"/>
    </source>
</evidence>
<feature type="domain" description="Response regulatory" evidence="18">
    <location>
        <begin position="1219"/>
        <end position="1337"/>
    </location>
</feature>
<evidence type="ECO:0000256" key="8">
    <source>
        <dbReference type="ARBA" id="ARBA00022741"/>
    </source>
</evidence>
<dbReference type="InterPro" id="IPR013655">
    <property type="entry name" value="PAS_fold_3"/>
</dbReference>
<protein>
    <recommendedName>
        <fullName evidence="3">histidine kinase</fullName>
        <ecNumber evidence="3">2.7.13.3</ecNumber>
    </recommendedName>
</protein>
<feature type="domain" description="Response regulatory" evidence="18">
    <location>
        <begin position="1068"/>
        <end position="1191"/>
    </location>
</feature>
<feature type="domain" description="PAS" evidence="19">
    <location>
        <begin position="407"/>
        <end position="450"/>
    </location>
</feature>
<evidence type="ECO:0000256" key="11">
    <source>
        <dbReference type="ARBA" id="ARBA00022989"/>
    </source>
</evidence>
<organism evidence="22 23">
    <name type="scientific">Geotalea uraniireducens</name>
    <dbReference type="NCBI Taxonomy" id="351604"/>
    <lineage>
        <taxon>Bacteria</taxon>
        <taxon>Pseudomonadati</taxon>
        <taxon>Thermodesulfobacteriota</taxon>
        <taxon>Desulfuromonadia</taxon>
        <taxon>Geobacterales</taxon>
        <taxon>Geobacteraceae</taxon>
        <taxon>Geotalea</taxon>
    </lineage>
</organism>
<feature type="modified residue" description="4-aspartylphosphate" evidence="15">
    <location>
        <position position="1123"/>
    </location>
</feature>
<feature type="domain" description="PAS" evidence="19">
    <location>
        <begin position="527"/>
        <end position="597"/>
    </location>
</feature>
<dbReference type="Gene3D" id="1.10.287.130">
    <property type="match status" value="1"/>
</dbReference>
<dbReference type="SUPFAM" id="SSF55781">
    <property type="entry name" value="GAF domain-like"/>
    <property type="match status" value="1"/>
</dbReference>
<dbReference type="PROSITE" id="PS50112">
    <property type="entry name" value="PAS"/>
    <property type="match status" value="4"/>
</dbReference>
<evidence type="ECO:0000259" key="18">
    <source>
        <dbReference type="PROSITE" id="PS50110"/>
    </source>
</evidence>
<dbReference type="EMBL" id="AP027151">
    <property type="protein sequence ID" value="BDV44219.1"/>
    <property type="molecule type" value="Genomic_DNA"/>
</dbReference>
<evidence type="ECO:0000259" key="21">
    <source>
        <dbReference type="PROSITE" id="PS50894"/>
    </source>
</evidence>
<dbReference type="SMART" id="SM00387">
    <property type="entry name" value="HATPase_c"/>
    <property type="match status" value="1"/>
</dbReference>
<feature type="domain" description="HPt" evidence="21">
    <location>
        <begin position="1379"/>
        <end position="1480"/>
    </location>
</feature>
<dbReference type="CDD" id="cd17546">
    <property type="entry name" value="REC_hyHK_CKI1_RcsC-like"/>
    <property type="match status" value="2"/>
</dbReference>
<dbReference type="InterPro" id="IPR001610">
    <property type="entry name" value="PAC"/>
</dbReference>